<feature type="region of interest" description="Disordered" evidence="1">
    <location>
        <begin position="75"/>
        <end position="141"/>
    </location>
</feature>
<evidence type="ECO:0000313" key="2">
    <source>
        <dbReference type="EMBL" id="KAK6168295.1"/>
    </source>
</evidence>
<protein>
    <submittedName>
        <fullName evidence="2">Uncharacterized protein</fullName>
    </submittedName>
</protein>
<sequence>MVLVCSVCDRRKASADTHLSCVFCTKCSSEKTCELCRTWSQDQWLSVAQFGHKRPHRDDDILSISTHGCVLPVSPSPKKVKSVGMASTDPKLSKVSKSKKPVNPGKDGKSLGKGRSSQKTDVGQVSSVHVSSPGVNPGTQSSTEFQLASINQSLVSFIDVATQLMKRTCVPTAASSASQLPQSNEAMSDDESICSRRTWLPSSRTEHFADLVVDLSQQLSGPTSPRSSVGKDSEPANSDPNYSYANSVIGEIYRRIPDHCTPPPMTSSVQFRSSLDNIWHSQEPPFSRSLPQAEVVGLTLDRCNKALKQSKLKSFSLRNPMLAFKQKFYNIHDTVDNKAYSSKPPKLDEDAFLLNIKDSSFVSVKSSTLLDTSVLLRSAVSVISYQDWLVKALATNFPGVSADISSPEKSDMNLLMALSRSVEDSADLLVKASSNLDLMRRDFLLSKVRIPNNVEAVTPLLSQPLNSDALFNGAIKESADHINAARRRSYSFQAQSYNFDAGKPSQTGQRNIAGVNDRPVRDVRTFGQINTQRGRSSRCRDSNRQPFCSRRGR</sequence>
<dbReference type="EMBL" id="JAZGQO010000017">
    <property type="protein sequence ID" value="KAK6168295.1"/>
    <property type="molecule type" value="Genomic_DNA"/>
</dbReference>
<feature type="compositionally biased region" description="Polar residues" evidence="1">
    <location>
        <begin position="216"/>
        <end position="227"/>
    </location>
</feature>
<keyword evidence="3" id="KW-1185">Reference proteome</keyword>
<feature type="region of interest" description="Disordered" evidence="1">
    <location>
        <begin position="531"/>
        <end position="553"/>
    </location>
</feature>
<feature type="compositionally biased region" description="Polar residues" evidence="1">
    <location>
        <begin position="115"/>
        <end position="141"/>
    </location>
</feature>
<proteinExistence type="predicted"/>
<dbReference type="AlphaFoldDB" id="A0AAN8G9A8"/>
<organism evidence="2 3">
    <name type="scientific">Patella caerulea</name>
    <name type="common">Rayed Mediterranean limpet</name>
    <dbReference type="NCBI Taxonomy" id="87958"/>
    <lineage>
        <taxon>Eukaryota</taxon>
        <taxon>Metazoa</taxon>
        <taxon>Spiralia</taxon>
        <taxon>Lophotrochozoa</taxon>
        <taxon>Mollusca</taxon>
        <taxon>Gastropoda</taxon>
        <taxon>Patellogastropoda</taxon>
        <taxon>Patelloidea</taxon>
        <taxon>Patellidae</taxon>
        <taxon>Patella</taxon>
    </lineage>
</organism>
<dbReference type="Proteomes" id="UP001347796">
    <property type="component" value="Unassembled WGS sequence"/>
</dbReference>
<gene>
    <name evidence="2" type="ORF">SNE40_021089</name>
</gene>
<accession>A0AAN8G9A8</accession>
<comment type="caution">
    <text evidence="2">The sequence shown here is derived from an EMBL/GenBank/DDBJ whole genome shotgun (WGS) entry which is preliminary data.</text>
</comment>
<name>A0AAN8G9A8_PATCE</name>
<evidence type="ECO:0000313" key="3">
    <source>
        <dbReference type="Proteomes" id="UP001347796"/>
    </source>
</evidence>
<reference evidence="2 3" key="1">
    <citation type="submission" date="2024-01" db="EMBL/GenBank/DDBJ databases">
        <title>The genome of the rayed Mediterranean limpet Patella caerulea (Linnaeus, 1758).</title>
        <authorList>
            <person name="Anh-Thu Weber A."/>
            <person name="Halstead-Nussloch G."/>
        </authorList>
    </citation>
    <scope>NUCLEOTIDE SEQUENCE [LARGE SCALE GENOMIC DNA]</scope>
    <source>
        <strain evidence="2">AATW-2023a</strain>
        <tissue evidence="2">Whole specimen</tissue>
    </source>
</reference>
<feature type="region of interest" description="Disordered" evidence="1">
    <location>
        <begin position="216"/>
        <end position="242"/>
    </location>
</feature>
<evidence type="ECO:0000256" key="1">
    <source>
        <dbReference type="SAM" id="MobiDB-lite"/>
    </source>
</evidence>